<evidence type="ECO:0000313" key="2">
    <source>
        <dbReference type="Proteomes" id="UP000199595"/>
    </source>
</evidence>
<sequence length="48" mass="5660">MILEITKPKQNNKLKNKSSIYINTLIPEFWYISNKGNRTQAYKKCANI</sequence>
<dbReference type="RefSeq" id="WP_175454756.1">
    <property type="nucleotide sequence ID" value="NZ_FNNJ01000002.1"/>
</dbReference>
<accession>A0A1H2XKU8</accession>
<protein>
    <submittedName>
        <fullName evidence="1">Uncharacterized protein</fullName>
    </submittedName>
</protein>
<gene>
    <name evidence="1" type="ORF">SAMN05444411_102487</name>
</gene>
<dbReference type="Proteomes" id="UP000199595">
    <property type="component" value="Unassembled WGS sequence"/>
</dbReference>
<dbReference type="EMBL" id="FNNJ01000002">
    <property type="protein sequence ID" value="SDW92919.1"/>
    <property type="molecule type" value="Genomic_DNA"/>
</dbReference>
<evidence type="ECO:0000313" key="1">
    <source>
        <dbReference type="EMBL" id="SDW92919.1"/>
    </source>
</evidence>
<name>A0A1H2XKU8_9FLAO</name>
<keyword evidence="2" id="KW-1185">Reference proteome</keyword>
<dbReference type="AlphaFoldDB" id="A0A1H2XKU8"/>
<organism evidence="1 2">
    <name type="scientific">Lutibacter oricola</name>
    <dbReference type="NCBI Taxonomy" id="762486"/>
    <lineage>
        <taxon>Bacteria</taxon>
        <taxon>Pseudomonadati</taxon>
        <taxon>Bacteroidota</taxon>
        <taxon>Flavobacteriia</taxon>
        <taxon>Flavobacteriales</taxon>
        <taxon>Flavobacteriaceae</taxon>
        <taxon>Lutibacter</taxon>
    </lineage>
</organism>
<reference evidence="1 2" key="1">
    <citation type="submission" date="2016-10" db="EMBL/GenBank/DDBJ databases">
        <authorList>
            <person name="de Groot N.N."/>
        </authorList>
    </citation>
    <scope>NUCLEOTIDE SEQUENCE [LARGE SCALE GENOMIC DNA]</scope>
    <source>
        <strain evidence="1 2">DSM 24956</strain>
    </source>
</reference>
<proteinExistence type="predicted"/>